<dbReference type="EMBL" id="KN738011">
    <property type="protein sequence ID" value="KIH55038.1"/>
    <property type="molecule type" value="Genomic_DNA"/>
</dbReference>
<evidence type="ECO:0000256" key="1">
    <source>
        <dbReference type="SAM" id="MobiDB-lite"/>
    </source>
</evidence>
<organism evidence="2 3">
    <name type="scientific">Ancylostoma duodenale</name>
    <dbReference type="NCBI Taxonomy" id="51022"/>
    <lineage>
        <taxon>Eukaryota</taxon>
        <taxon>Metazoa</taxon>
        <taxon>Ecdysozoa</taxon>
        <taxon>Nematoda</taxon>
        <taxon>Chromadorea</taxon>
        <taxon>Rhabditida</taxon>
        <taxon>Rhabditina</taxon>
        <taxon>Rhabditomorpha</taxon>
        <taxon>Strongyloidea</taxon>
        <taxon>Ancylostomatidae</taxon>
        <taxon>Ancylostomatinae</taxon>
        <taxon>Ancylostoma</taxon>
    </lineage>
</organism>
<accession>A0A0C2CFC7</accession>
<dbReference type="Proteomes" id="UP000054047">
    <property type="component" value="Unassembled WGS sequence"/>
</dbReference>
<dbReference type="AlphaFoldDB" id="A0A0C2CFC7"/>
<protein>
    <submittedName>
        <fullName evidence="2">Uncharacterized protein</fullName>
    </submittedName>
</protein>
<evidence type="ECO:0000313" key="2">
    <source>
        <dbReference type="EMBL" id="KIH55038.1"/>
    </source>
</evidence>
<gene>
    <name evidence="2" type="ORF">ANCDUO_14813</name>
</gene>
<name>A0A0C2CFC7_9BILA</name>
<evidence type="ECO:0000313" key="3">
    <source>
        <dbReference type="Proteomes" id="UP000054047"/>
    </source>
</evidence>
<proteinExistence type="predicted"/>
<keyword evidence="3" id="KW-1185">Reference proteome</keyword>
<reference evidence="2 3" key="1">
    <citation type="submission" date="2013-12" db="EMBL/GenBank/DDBJ databases">
        <title>Draft genome of the parsitic nematode Ancylostoma duodenale.</title>
        <authorList>
            <person name="Mitreva M."/>
        </authorList>
    </citation>
    <scope>NUCLEOTIDE SEQUENCE [LARGE SCALE GENOMIC DNA]</scope>
    <source>
        <strain evidence="2 3">Zhejiang</strain>
    </source>
</reference>
<feature type="region of interest" description="Disordered" evidence="1">
    <location>
        <begin position="57"/>
        <end position="77"/>
    </location>
</feature>
<feature type="region of interest" description="Disordered" evidence="1">
    <location>
        <begin position="1"/>
        <end position="23"/>
    </location>
</feature>
<sequence>MRRSPRYQAQKTVAEEEKPTHRVTGVGVHGKRILPQVLDQEGLEAQHLTTRGSLVPQHKMMSKYTHGPSKIDENEGQ</sequence>